<dbReference type="Pfam" id="PF20789">
    <property type="entry name" value="4HBT_3C"/>
    <property type="match status" value="1"/>
</dbReference>
<dbReference type="GO" id="GO:0006637">
    <property type="term" value="P:acyl-CoA metabolic process"/>
    <property type="evidence" value="ECO:0007669"/>
    <property type="project" value="InterPro"/>
</dbReference>
<organism evidence="5 6">
    <name type="scientific">Ophiocordyceps sinensis</name>
    <dbReference type="NCBI Taxonomy" id="72228"/>
    <lineage>
        <taxon>Eukaryota</taxon>
        <taxon>Fungi</taxon>
        <taxon>Dikarya</taxon>
        <taxon>Ascomycota</taxon>
        <taxon>Pezizomycotina</taxon>
        <taxon>Sordariomycetes</taxon>
        <taxon>Hypocreomycetidae</taxon>
        <taxon>Hypocreales</taxon>
        <taxon>Ophiocordycipitaceae</taxon>
        <taxon>Ophiocordyceps</taxon>
    </lineage>
</organism>
<evidence type="ECO:0000256" key="2">
    <source>
        <dbReference type="ARBA" id="ARBA00022801"/>
    </source>
</evidence>
<dbReference type="Gene3D" id="2.40.160.210">
    <property type="entry name" value="Acyl-CoA thioesterase, double hotdog domain"/>
    <property type="match status" value="1"/>
</dbReference>
<proteinExistence type="inferred from homology"/>
<reference evidence="5 6" key="1">
    <citation type="journal article" date="2020" name="Genome Biol. Evol.">
        <title>A new high-quality draft genome assembly of the Chinese cordyceps Ophiocordyceps sinensis.</title>
        <authorList>
            <person name="Shu R."/>
            <person name="Zhang J."/>
            <person name="Meng Q."/>
            <person name="Zhang H."/>
            <person name="Zhou G."/>
            <person name="Li M."/>
            <person name="Wu P."/>
            <person name="Zhao Y."/>
            <person name="Chen C."/>
            <person name="Qin Q."/>
        </authorList>
    </citation>
    <scope>NUCLEOTIDE SEQUENCE [LARGE SCALE GENOMIC DNA]</scope>
    <source>
        <strain evidence="5 6">IOZ07</strain>
    </source>
</reference>
<dbReference type="OrthoDB" id="68328at2759"/>
<dbReference type="InterPro" id="IPR049449">
    <property type="entry name" value="TesB_ACOT8-like_N"/>
</dbReference>
<sequence length="411" mass="44974">MYYQVPGHAEVPSSCREQSTNCSLTPFVVQMVHKPRSTDSGADAPAQEWPRMAFQEAMAMTPLPPAADVKSFISRQPAWKPGAQLPWDALFRNLGNLGGPRPSFMSPAAYGGHVYAQAPLAAARALEQEDSRGTESDEGKLGIHTIQGVFTAPGLQDRPFIYQVSPISAGRSFAACLVNARQPKQASQNPAGPFPASDAHLDLDAICFSCITTFKRSRSTPVEVEAPQSAQERYAHILLSRAPGQWDVSPQIDLDVVKQFFPREGAGAFPILAMHKVDMDEYNAEKPAAERRELICYRLLEPLPSDDVNAHIVCHAFEADRNGLLMIANHVGYGHNLGKAASLTYSFYVHVNPEEAVMDGDGWWLQEIGWPRVSAGRCMMESKIWSPEGKHVASGYQDGIILPGQQGHAKL</sequence>
<comment type="caution">
    <text evidence="5">The sequence shown here is derived from an EMBL/GenBank/DDBJ whole genome shotgun (WGS) entry which is preliminary data.</text>
</comment>
<dbReference type="SUPFAM" id="SSF54637">
    <property type="entry name" value="Thioesterase/thiol ester dehydrase-isomerase"/>
    <property type="match status" value="2"/>
</dbReference>
<dbReference type="PANTHER" id="PTHR11066:SF64">
    <property type="entry name" value="ACYL-COA THIOESTERASE (AFU_ORTHOLOGUE AFUA_1G12060)"/>
    <property type="match status" value="1"/>
</dbReference>
<keyword evidence="2" id="KW-0378">Hydrolase</keyword>
<dbReference type="InterPro" id="IPR029069">
    <property type="entry name" value="HotDog_dom_sf"/>
</dbReference>
<dbReference type="Proteomes" id="UP000557566">
    <property type="component" value="Unassembled WGS sequence"/>
</dbReference>
<dbReference type="CDD" id="cd03444">
    <property type="entry name" value="Thioesterase_II_repeat1"/>
    <property type="match status" value="1"/>
</dbReference>
<dbReference type="InterPro" id="IPR042171">
    <property type="entry name" value="Acyl-CoA_hotdog"/>
</dbReference>
<feature type="domain" description="Acyl-CoA thioesterase-like N-terminal HotDog" evidence="3">
    <location>
        <begin position="106"/>
        <end position="183"/>
    </location>
</feature>
<feature type="domain" description="Acyl-CoA thioesterase-like C-terminal" evidence="4">
    <location>
        <begin position="337"/>
        <end position="400"/>
    </location>
</feature>
<dbReference type="GO" id="GO:0009062">
    <property type="term" value="P:fatty acid catabolic process"/>
    <property type="evidence" value="ECO:0007669"/>
    <property type="project" value="TreeGrafter"/>
</dbReference>
<dbReference type="InterPro" id="IPR049450">
    <property type="entry name" value="ACOT8-like_C"/>
</dbReference>
<dbReference type="EMBL" id="JAAVMX010000002">
    <property type="protein sequence ID" value="KAF4512270.1"/>
    <property type="molecule type" value="Genomic_DNA"/>
</dbReference>
<evidence type="ECO:0000313" key="5">
    <source>
        <dbReference type="EMBL" id="KAF4512270.1"/>
    </source>
</evidence>
<dbReference type="InterPro" id="IPR003703">
    <property type="entry name" value="Acyl_CoA_thio"/>
</dbReference>
<evidence type="ECO:0008006" key="7">
    <source>
        <dbReference type="Google" id="ProtNLM"/>
    </source>
</evidence>
<dbReference type="AlphaFoldDB" id="A0A8H4V976"/>
<dbReference type="GO" id="GO:0005782">
    <property type="term" value="C:peroxisomal matrix"/>
    <property type="evidence" value="ECO:0007669"/>
    <property type="project" value="UniProtKB-SubCell"/>
</dbReference>
<accession>A0A8H4V976</accession>
<protein>
    <recommendedName>
        <fullName evidence="7">Acyl-CoA thioesterase</fullName>
    </recommendedName>
</protein>
<comment type="similarity">
    <text evidence="1">Belongs to the C/M/P thioester hydrolase family.</text>
</comment>
<gene>
    <name evidence="5" type="ORF">G6O67_001435</name>
</gene>
<evidence type="ECO:0000256" key="1">
    <source>
        <dbReference type="ARBA" id="ARBA00006538"/>
    </source>
</evidence>
<evidence type="ECO:0000259" key="3">
    <source>
        <dbReference type="Pfam" id="PF13622"/>
    </source>
</evidence>
<dbReference type="PANTHER" id="PTHR11066">
    <property type="entry name" value="ACYL-COA THIOESTERASE"/>
    <property type="match status" value="1"/>
</dbReference>
<evidence type="ECO:0000259" key="4">
    <source>
        <dbReference type="Pfam" id="PF20789"/>
    </source>
</evidence>
<name>A0A8H4V976_9HYPO</name>
<evidence type="ECO:0000313" key="6">
    <source>
        <dbReference type="Proteomes" id="UP000557566"/>
    </source>
</evidence>
<dbReference type="GO" id="GO:0047617">
    <property type="term" value="F:fatty acyl-CoA hydrolase activity"/>
    <property type="evidence" value="ECO:0007669"/>
    <property type="project" value="InterPro"/>
</dbReference>
<keyword evidence="6" id="KW-1185">Reference proteome</keyword>
<dbReference type="Pfam" id="PF13622">
    <property type="entry name" value="4HBT_3"/>
    <property type="match status" value="1"/>
</dbReference>